<accession>A0ABD6DFK4</accession>
<gene>
    <name evidence="1" type="ORF">ACFSBW_19250</name>
</gene>
<protein>
    <submittedName>
        <fullName evidence="1">Uncharacterized protein</fullName>
    </submittedName>
</protein>
<evidence type="ECO:0000313" key="2">
    <source>
        <dbReference type="Proteomes" id="UP001597052"/>
    </source>
</evidence>
<dbReference type="EMBL" id="JBHUDM010000016">
    <property type="protein sequence ID" value="MFD1643979.1"/>
    <property type="molecule type" value="Genomic_DNA"/>
</dbReference>
<comment type="caution">
    <text evidence="1">The sequence shown here is derived from an EMBL/GenBank/DDBJ whole genome shotgun (WGS) entry which is preliminary data.</text>
</comment>
<evidence type="ECO:0000313" key="1">
    <source>
        <dbReference type="EMBL" id="MFD1643979.1"/>
    </source>
</evidence>
<keyword evidence="2" id="KW-1185">Reference proteome</keyword>
<sequence length="237" mass="26576">MATLYTTSVTLSLKYIREDGPTIVRRPMKDHQSDFEELRPLGEATWIPDAELAEGVDNEFEDPTAETLSDYPDEIDPTESECASCETSIPATQTKCKFCLTYHLEGSDDEQNRSNSESTLLHVVHFLVEASTFYAAVAKGSAAATLLSKRDKDPAVDECLMIYDLEGEPAQQLTDRWPSFPEAVRVASVEGRKLLATARERTMWTDVSESPREERHGTFLYDVVDMRSPRQISSRAS</sequence>
<proteinExistence type="predicted"/>
<dbReference type="Proteomes" id="UP001597052">
    <property type="component" value="Unassembled WGS sequence"/>
</dbReference>
<organism evidence="1 2">
    <name type="scientific">Halohasta litorea</name>
    <dbReference type="NCBI Taxonomy" id="869891"/>
    <lineage>
        <taxon>Archaea</taxon>
        <taxon>Methanobacteriati</taxon>
        <taxon>Methanobacteriota</taxon>
        <taxon>Stenosarchaea group</taxon>
        <taxon>Halobacteria</taxon>
        <taxon>Halobacteriales</taxon>
        <taxon>Haloferacaceae</taxon>
        <taxon>Halohasta</taxon>
    </lineage>
</organism>
<name>A0ABD6DFK4_9EURY</name>
<dbReference type="RefSeq" id="WP_321169437.1">
    <property type="nucleotide sequence ID" value="NZ_JANHDJ010000018.1"/>
</dbReference>
<dbReference type="AlphaFoldDB" id="A0ABD6DFK4"/>
<reference evidence="1 2" key="1">
    <citation type="journal article" date="2019" name="Int. J. Syst. Evol. Microbiol.">
        <title>The Global Catalogue of Microorganisms (GCM) 10K type strain sequencing project: providing services to taxonomists for standard genome sequencing and annotation.</title>
        <authorList>
            <consortium name="The Broad Institute Genomics Platform"/>
            <consortium name="The Broad Institute Genome Sequencing Center for Infectious Disease"/>
            <person name="Wu L."/>
            <person name="Ma J."/>
        </authorList>
    </citation>
    <scope>NUCLEOTIDE SEQUENCE [LARGE SCALE GENOMIC DNA]</scope>
    <source>
        <strain evidence="1 2">CGMCC 1.10593</strain>
    </source>
</reference>